<proteinExistence type="predicted"/>
<dbReference type="Gene3D" id="4.10.240.10">
    <property type="entry name" value="Zn(2)-C6 fungal-type DNA-binding domain"/>
    <property type="match status" value="1"/>
</dbReference>
<dbReference type="Proteomes" id="UP000184330">
    <property type="component" value="Unassembled WGS sequence"/>
</dbReference>
<dbReference type="InterPro" id="IPR052360">
    <property type="entry name" value="Transcr_Regulatory_Proteins"/>
</dbReference>
<feature type="domain" description="Zn(2)-C6 fungal-type" evidence="8">
    <location>
        <begin position="180"/>
        <end position="208"/>
    </location>
</feature>
<keyword evidence="6" id="KW-0539">Nucleus</keyword>
<evidence type="ECO:0000256" key="6">
    <source>
        <dbReference type="ARBA" id="ARBA00023242"/>
    </source>
</evidence>
<dbReference type="CDD" id="cd00067">
    <property type="entry name" value="GAL4"/>
    <property type="match status" value="1"/>
</dbReference>
<dbReference type="SUPFAM" id="SSF57701">
    <property type="entry name" value="Zn2/Cys6 DNA-binding domain"/>
    <property type="match status" value="1"/>
</dbReference>
<keyword evidence="10" id="KW-1185">Reference proteome</keyword>
<evidence type="ECO:0000313" key="10">
    <source>
        <dbReference type="Proteomes" id="UP000184330"/>
    </source>
</evidence>
<feature type="region of interest" description="Disordered" evidence="7">
    <location>
        <begin position="1"/>
        <end position="135"/>
    </location>
</feature>
<dbReference type="PROSITE" id="PS00463">
    <property type="entry name" value="ZN2_CY6_FUNGAL_1"/>
    <property type="match status" value="1"/>
</dbReference>
<dbReference type="OrthoDB" id="5375558at2759"/>
<feature type="region of interest" description="Disordered" evidence="7">
    <location>
        <begin position="220"/>
        <end position="243"/>
    </location>
</feature>
<dbReference type="Pfam" id="PF00172">
    <property type="entry name" value="Zn_clus"/>
    <property type="match status" value="1"/>
</dbReference>
<dbReference type="GO" id="GO:0008270">
    <property type="term" value="F:zinc ion binding"/>
    <property type="evidence" value="ECO:0007669"/>
    <property type="project" value="InterPro"/>
</dbReference>
<dbReference type="PANTHER" id="PTHR36206:SF13">
    <property type="entry name" value="TRANSCRIPTIONAL REGULATORY PROTEIN MOC3"/>
    <property type="match status" value="1"/>
</dbReference>
<keyword evidence="5" id="KW-0804">Transcription</keyword>
<dbReference type="InterPro" id="IPR001138">
    <property type="entry name" value="Zn2Cys6_DnaBD"/>
</dbReference>
<dbReference type="GO" id="GO:0003677">
    <property type="term" value="F:DNA binding"/>
    <property type="evidence" value="ECO:0007669"/>
    <property type="project" value="UniProtKB-KW"/>
</dbReference>
<evidence type="ECO:0000256" key="2">
    <source>
        <dbReference type="ARBA" id="ARBA00022833"/>
    </source>
</evidence>
<evidence type="ECO:0000256" key="7">
    <source>
        <dbReference type="SAM" id="MobiDB-lite"/>
    </source>
</evidence>
<sequence>MAQQNNRNSPHLSNHLQNGSAPASPSMSNAAQQQQGVQGRQQPVSYPSPTSYPSPSLSNAQYNYPPPNQQGGEPYRASPTGSNGSLSLPSMRSLDPLQQQQQQLQHHNMGSNLPPVAQMGGGPYYHNQGQTLPHPSHQYPNVTSDPTGQNMRYAIQPTGDSRVMSGGRHKKEIKRRTKTGCLTCRKRRIKCDEQHPACRNCQKSKRECLGYDPIFKQQPGPAAIQPAPSSAPSAGGIPAISNSYGNQPQMIPTYGAPTNMSYDPALSAGVSSPGSGSQQFDYASAIDPALEAVAPSTTPAAAPVYATSTPGMPHFREDINRDVQSASPFSPGASNTPHLRGGASSFISPSVASFGEDAAYTNFFSAKRTVQNLLDMGGPPPPRSTSDPTSSPNMIDEIKHLYYSIYAPGLENFLESKWFSVKGLAKLLSGKHLLESFAALLQQFGKTSQNDPKELAYTQSVETRTVWALASMVREVAAETNGMREYKTVPATDDPIEAINRLNVFETLLTGRVAAANPLTAPVPGSTDHHRLRELEFWHTLAQFVTLQYEDGNAIKEVDDTLAALRNLLDGRENRDVLYSIAVVRGLGQRVSEYTENDQPLHLDESDNKSKLLVAKKFVSDEANGSGTTNVIRRLCDMATRSWSTPAQSPSAPADSK</sequence>
<dbReference type="STRING" id="576137.A0A1L7XAM7"/>
<keyword evidence="3" id="KW-0805">Transcription regulation</keyword>
<evidence type="ECO:0000256" key="5">
    <source>
        <dbReference type="ARBA" id="ARBA00023163"/>
    </source>
</evidence>
<dbReference type="PROSITE" id="PS50048">
    <property type="entry name" value="ZN2_CY6_FUNGAL_2"/>
    <property type="match status" value="1"/>
</dbReference>
<feature type="compositionally biased region" description="Low complexity" evidence="7">
    <location>
        <begin position="220"/>
        <end position="240"/>
    </location>
</feature>
<dbReference type="GO" id="GO:0016740">
    <property type="term" value="F:transferase activity"/>
    <property type="evidence" value="ECO:0007669"/>
    <property type="project" value="UniProtKB-KW"/>
</dbReference>
<feature type="compositionally biased region" description="Polar residues" evidence="7">
    <location>
        <begin position="79"/>
        <end position="90"/>
    </location>
</feature>
<gene>
    <name evidence="9" type="ORF">PAC_11969</name>
</gene>
<dbReference type="GO" id="GO:0000981">
    <property type="term" value="F:DNA-binding transcription factor activity, RNA polymerase II-specific"/>
    <property type="evidence" value="ECO:0007669"/>
    <property type="project" value="InterPro"/>
</dbReference>
<evidence type="ECO:0000256" key="4">
    <source>
        <dbReference type="ARBA" id="ARBA00023125"/>
    </source>
</evidence>
<feature type="compositionally biased region" description="Low complexity" evidence="7">
    <location>
        <begin position="20"/>
        <end position="56"/>
    </location>
</feature>
<dbReference type="SMART" id="SM00066">
    <property type="entry name" value="GAL4"/>
    <property type="match status" value="1"/>
</dbReference>
<evidence type="ECO:0000256" key="1">
    <source>
        <dbReference type="ARBA" id="ARBA00022723"/>
    </source>
</evidence>
<evidence type="ECO:0000259" key="8">
    <source>
        <dbReference type="PROSITE" id="PS50048"/>
    </source>
</evidence>
<protein>
    <submittedName>
        <fullName evidence="9">Related to acetyltransferase (Nodulation protein nodL)</fullName>
    </submittedName>
</protein>
<keyword evidence="2" id="KW-0862">Zinc</keyword>
<keyword evidence="1" id="KW-0479">Metal-binding</keyword>
<dbReference type="PANTHER" id="PTHR36206">
    <property type="entry name" value="ASPERCRYPTIN BIOSYNTHESIS CLUSTER-SPECIFIC TRANSCRIPTION REGULATOR ATNN-RELATED"/>
    <property type="match status" value="1"/>
</dbReference>
<evidence type="ECO:0000313" key="9">
    <source>
        <dbReference type="EMBL" id="CZR62072.1"/>
    </source>
</evidence>
<organism evidence="9 10">
    <name type="scientific">Phialocephala subalpina</name>
    <dbReference type="NCBI Taxonomy" id="576137"/>
    <lineage>
        <taxon>Eukaryota</taxon>
        <taxon>Fungi</taxon>
        <taxon>Dikarya</taxon>
        <taxon>Ascomycota</taxon>
        <taxon>Pezizomycotina</taxon>
        <taxon>Leotiomycetes</taxon>
        <taxon>Helotiales</taxon>
        <taxon>Mollisiaceae</taxon>
        <taxon>Phialocephala</taxon>
        <taxon>Phialocephala fortinii species complex</taxon>
    </lineage>
</organism>
<dbReference type="EMBL" id="FJOG01000019">
    <property type="protein sequence ID" value="CZR62072.1"/>
    <property type="molecule type" value="Genomic_DNA"/>
</dbReference>
<feature type="compositionally biased region" description="Polar residues" evidence="7">
    <location>
        <begin position="1"/>
        <end position="19"/>
    </location>
</feature>
<reference evidence="9 10" key="1">
    <citation type="submission" date="2016-03" db="EMBL/GenBank/DDBJ databases">
        <authorList>
            <person name="Ploux O."/>
        </authorList>
    </citation>
    <scope>NUCLEOTIDE SEQUENCE [LARGE SCALE GENOMIC DNA]</scope>
    <source>
        <strain evidence="9 10">UAMH 11012</strain>
    </source>
</reference>
<keyword evidence="4" id="KW-0238">DNA-binding</keyword>
<keyword evidence="9" id="KW-0808">Transferase</keyword>
<accession>A0A1L7XAM7</accession>
<name>A0A1L7XAM7_9HELO</name>
<evidence type="ECO:0000256" key="3">
    <source>
        <dbReference type="ARBA" id="ARBA00023015"/>
    </source>
</evidence>
<dbReference type="InterPro" id="IPR036864">
    <property type="entry name" value="Zn2-C6_fun-type_DNA-bd_sf"/>
</dbReference>
<dbReference type="AlphaFoldDB" id="A0A1L7XAM7"/>